<proteinExistence type="predicted"/>
<organism evidence="2 3">
    <name type="scientific">Sandarakinorhabdus cyanobacteriorum</name>
    <dbReference type="NCBI Taxonomy" id="1981098"/>
    <lineage>
        <taxon>Bacteria</taxon>
        <taxon>Pseudomonadati</taxon>
        <taxon>Pseudomonadota</taxon>
        <taxon>Alphaproteobacteria</taxon>
        <taxon>Sphingomonadales</taxon>
        <taxon>Sphingosinicellaceae</taxon>
        <taxon>Sandarakinorhabdus</taxon>
    </lineage>
</organism>
<keyword evidence="3" id="KW-1185">Reference proteome</keyword>
<feature type="signal peptide" evidence="1">
    <location>
        <begin position="1"/>
        <end position="19"/>
    </location>
</feature>
<dbReference type="EMBL" id="NOXT01000123">
    <property type="protein sequence ID" value="OYQ24955.1"/>
    <property type="molecule type" value="Genomic_DNA"/>
</dbReference>
<comment type="caution">
    <text evidence="2">The sequence shown here is derived from an EMBL/GenBank/DDBJ whole genome shotgun (WGS) entry which is preliminary data.</text>
</comment>
<name>A0A255Y8N1_9SPHN</name>
<evidence type="ECO:0000313" key="3">
    <source>
        <dbReference type="Proteomes" id="UP000216991"/>
    </source>
</evidence>
<keyword evidence="1" id="KW-0732">Signal</keyword>
<gene>
    <name evidence="2" type="ORF">CHU93_14010</name>
</gene>
<protein>
    <submittedName>
        <fullName evidence="2">Uncharacterized protein</fullName>
    </submittedName>
</protein>
<dbReference type="Proteomes" id="UP000216991">
    <property type="component" value="Unassembled WGS sequence"/>
</dbReference>
<accession>A0A255Y8N1</accession>
<feature type="chain" id="PRO_5012581174" evidence="1">
    <location>
        <begin position="20"/>
        <end position="79"/>
    </location>
</feature>
<evidence type="ECO:0000256" key="1">
    <source>
        <dbReference type="SAM" id="SignalP"/>
    </source>
</evidence>
<evidence type="ECO:0000313" key="2">
    <source>
        <dbReference type="EMBL" id="OYQ24955.1"/>
    </source>
</evidence>
<reference evidence="2 3" key="1">
    <citation type="submission" date="2017-07" db="EMBL/GenBank/DDBJ databases">
        <title>Sandarakinorhabdus cyanobacteriorum sp. nov., a novel bacterium isolated from cyanobacterial aggregates in a eutrophic lake.</title>
        <authorList>
            <person name="Cai H."/>
        </authorList>
    </citation>
    <scope>NUCLEOTIDE SEQUENCE [LARGE SCALE GENOMIC DNA]</scope>
    <source>
        <strain evidence="2 3">TH057</strain>
    </source>
</reference>
<dbReference type="AlphaFoldDB" id="A0A255Y8N1"/>
<sequence>MRRVAALLLALGLALPTAAQPLPDSWFAAATAGRPACEGQGRAVHAGFERAGLAECRIGADGHVEVTIRPENRPINPSP</sequence>